<dbReference type="AlphaFoldDB" id="A0A7W9AMV7"/>
<keyword evidence="1" id="KW-0805">Transcription regulation</keyword>
<dbReference type="Pfam" id="PF01047">
    <property type="entry name" value="MarR"/>
    <property type="match status" value="1"/>
</dbReference>
<dbReference type="InterPro" id="IPR023187">
    <property type="entry name" value="Tscrpt_reg_MarR-type_CS"/>
</dbReference>
<dbReference type="EMBL" id="JACIJJ010000001">
    <property type="protein sequence ID" value="MBB5697345.1"/>
    <property type="molecule type" value="Genomic_DNA"/>
</dbReference>
<dbReference type="RefSeq" id="WP_184024282.1">
    <property type="nucleotide sequence ID" value="NZ_JACIJJ010000001.1"/>
</dbReference>
<name>A0A7W9AMV7_9SPHN</name>
<organism evidence="5 6">
    <name type="scientific">Sphingomonas yantingensis</name>
    <dbReference type="NCBI Taxonomy" id="1241761"/>
    <lineage>
        <taxon>Bacteria</taxon>
        <taxon>Pseudomonadati</taxon>
        <taxon>Pseudomonadota</taxon>
        <taxon>Alphaproteobacteria</taxon>
        <taxon>Sphingomonadales</taxon>
        <taxon>Sphingomonadaceae</taxon>
        <taxon>Sphingomonas</taxon>
    </lineage>
</organism>
<evidence type="ECO:0000313" key="5">
    <source>
        <dbReference type="EMBL" id="MBB5697345.1"/>
    </source>
</evidence>
<dbReference type="PANTHER" id="PTHR42756">
    <property type="entry name" value="TRANSCRIPTIONAL REGULATOR, MARR"/>
    <property type="match status" value="1"/>
</dbReference>
<dbReference type="PROSITE" id="PS50995">
    <property type="entry name" value="HTH_MARR_2"/>
    <property type="match status" value="1"/>
</dbReference>
<evidence type="ECO:0000313" key="6">
    <source>
        <dbReference type="Proteomes" id="UP000557739"/>
    </source>
</evidence>
<dbReference type="GO" id="GO:0003700">
    <property type="term" value="F:DNA-binding transcription factor activity"/>
    <property type="evidence" value="ECO:0007669"/>
    <property type="project" value="InterPro"/>
</dbReference>
<keyword evidence="6" id="KW-1185">Reference proteome</keyword>
<dbReference type="InterPro" id="IPR036390">
    <property type="entry name" value="WH_DNA-bd_sf"/>
</dbReference>
<dbReference type="PANTHER" id="PTHR42756:SF1">
    <property type="entry name" value="TRANSCRIPTIONAL REPRESSOR OF EMRAB OPERON"/>
    <property type="match status" value="1"/>
</dbReference>
<sequence>MKYRSDDLARLLAGTYMRVHRRIDAAMAAEGASLARTKMLLIIEKHAGEARAADLAAYLGQAPRTVTEALDGLERDGLIARTADSADRRVKRLAITQEGRRAIAATEPLRMRLTGELFASLEPAECQALGATLEKLVAALDDDPSCSAFRS</sequence>
<dbReference type="SUPFAM" id="SSF46785">
    <property type="entry name" value="Winged helix' DNA-binding domain"/>
    <property type="match status" value="1"/>
</dbReference>
<evidence type="ECO:0000259" key="4">
    <source>
        <dbReference type="PROSITE" id="PS50995"/>
    </source>
</evidence>
<evidence type="ECO:0000256" key="1">
    <source>
        <dbReference type="ARBA" id="ARBA00023015"/>
    </source>
</evidence>
<dbReference type="Proteomes" id="UP000557739">
    <property type="component" value="Unassembled WGS sequence"/>
</dbReference>
<dbReference type="Gene3D" id="1.10.10.10">
    <property type="entry name" value="Winged helix-like DNA-binding domain superfamily/Winged helix DNA-binding domain"/>
    <property type="match status" value="1"/>
</dbReference>
<protein>
    <submittedName>
        <fullName evidence="5">DNA-binding MarR family transcriptional regulator</fullName>
    </submittedName>
</protein>
<proteinExistence type="predicted"/>
<reference evidence="5 6" key="1">
    <citation type="submission" date="2020-08" db="EMBL/GenBank/DDBJ databases">
        <title>Genomic Encyclopedia of Type Strains, Phase IV (KMG-IV): sequencing the most valuable type-strain genomes for metagenomic binning, comparative biology and taxonomic classification.</title>
        <authorList>
            <person name="Goeker M."/>
        </authorList>
    </citation>
    <scope>NUCLEOTIDE SEQUENCE [LARGE SCALE GENOMIC DNA]</scope>
    <source>
        <strain evidence="5 6">DSM 27244</strain>
    </source>
</reference>
<feature type="domain" description="HTH marR-type" evidence="4">
    <location>
        <begin position="5"/>
        <end position="138"/>
    </location>
</feature>
<evidence type="ECO:0000256" key="3">
    <source>
        <dbReference type="ARBA" id="ARBA00023163"/>
    </source>
</evidence>
<dbReference type="PROSITE" id="PS01117">
    <property type="entry name" value="HTH_MARR_1"/>
    <property type="match status" value="1"/>
</dbReference>
<accession>A0A7W9AMV7</accession>
<dbReference type="GO" id="GO:0003677">
    <property type="term" value="F:DNA binding"/>
    <property type="evidence" value="ECO:0007669"/>
    <property type="project" value="UniProtKB-KW"/>
</dbReference>
<dbReference type="InterPro" id="IPR000835">
    <property type="entry name" value="HTH_MarR-typ"/>
</dbReference>
<dbReference type="InterPro" id="IPR036388">
    <property type="entry name" value="WH-like_DNA-bd_sf"/>
</dbReference>
<dbReference type="PRINTS" id="PR00598">
    <property type="entry name" value="HTHMARR"/>
</dbReference>
<dbReference type="SMART" id="SM00347">
    <property type="entry name" value="HTH_MARR"/>
    <property type="match status" value="1"/>
</dbReference>
<evidence type="ECO:0000256" key="2">
    <source>
        <dbReference type="ARBA" id="ARBA00023125"/>
    </source>
</evidence>
<keyword evidence="2 5" id="KW-0238">DNA-binding</keyword>
<keyword evidence="3" id="KW-0804">Transcription</keyword>
<gene>
    <name evidence="5" type="ORF">FHR19_000670</name>
</gene>
<comment type="caution">
    <text evidence="5">The sequence shown here is derived from an EMBL/GenBank/DDBJ whole genome shotgun (WGS) entry which is preliminary data.</text>
</comment>